<proteinExistence type="predicted"/>
<name>A0A8S5SNH8_9CAUD</name>
<accession>A0A8S5SNH8</accession>
<reference evidence="1" key="1">
    <citation type="journal article" date="2021" name="Proc. Natl. Acad. Sci. U.S.A.">
        <title>A Catalog of Tens of Thousands of Viruses from Human Metagenomes Reveals Hidden Associations with Chronic Diseases.</title>
        <authorList>
            <person name="Tisza M.J."/>
            <person name="Buck C.B."/>
        </authorList>
    </citation>
    <scope>NUCLEOTIDE SEQUENCE</scope>
    <source>
        <strain evidence="1">CtPoO4</strain>
    </source>
</reference>
<evidence type="ECO:0000313" key="1">
    <source>
        <dbReference type="EMBL" id="DAF52122.1"/>
    </source>
</evidence>
<organism evidence="1">
    <name type="scientific">Myoviridae sp. ctPoO4</name>
    <dbReference type="NCBI Taxonomy" id="2827685"/>
    <lineage>
        <taxon>Viruses</taxon>
        <taxon>Duplodnaviria</taxon>
        <taxon>Heunggongvirae</taxon>
        <taxon>Uroviricota</taxon>
        <taxon>Caudoviricetes</taxon>
    </lineage>
</organism>
<sequence>MSGKDVLRLLLISYGFCRNIKINTYMGDGGWIGYEVSANNDEDVEYYAVDCEGLLFHIYEIQKFMRDENIEPRIMLGNFSNKHLLSDEHLNNILKLKENQHYCKTNPNKL</sequence>
<protein>
    <submittedName>
        <fullName evidence="1">Uncharacterized protein</fullName>
    </submittedName>
</protein>
<dbReference type="EMBL" id="BK032629">
    <property type="protein sequence ID" value="DAF52122.1"/>
    <property type="molecule type" value="Genomic_DNA"/>
</dbReference>